<reference evidence="2 3" key="1">
    <citation type="journal article" date="2019" name="Emerg. Microbes Infect.">
        <title>Comprehensive subspecies identification of 175 nontuberculous mycobacteria species based on 7547 genomic profiles.</title>
        <authorList>
            <person name="Matsumoto Y."/>
            <person name="Kinjo T."/>
            <person name="Motooka D."/>
            <person name="Nabeya D."/>
            <person name="Jung N."/>
            <person name="Uechi K."/>
            <person name="Horii T."/>
            <person name="Iida T."/>
            <person name="Fujita J."/>
            <person name="Nakamura S."/>
        </authorList>
    </citation>
    <scope>NUCLEOTIDE SEQUENCE [LARGE SCALE GENOMIC DNA]</scope>
    <source>
        <strain evidence="2 3">JCM 6399</strain>
    </source>
</reference>
<evidence type="ECO:0000256" key="1">
    <source>
        <dbReference type="SAM" id="Phobius"/>
    </source>
</evidence>
<feature type="transmembrane region" description="Helical" evidence="1">
    <location>
        <begin position="65"/>
        <end position="85"/>
    </location>
</feature>
<dbReference type="RefSeq" id="WP_232076192.1">
    <property type="nucleotide sequence ID" value="NZ_AP022601.1"/>
</dbReference>
<feature type="transmembrane region" description="Helical" evidence="1">
    <location>
        <begin position="12"/>
        <end position="31"/>
    </location>
</feature>
<keyword evidence="1" id="KW-0812">Transmembrane</keyword>
<evidence type="ECO:0000313" key="2">
    <source>
        <dbReference type="EMBL" id="BBY94141.1"/>
    </source>
</evidence>
<organism evidence="2 3">
    <name type="scientific">Mycobacterium gallinarum</name>
    <dbReference type="NCBI Taxonomy" id="39689"/>
    <lineage>
        <taxon>Bacteria</taxon>
        <taxon>Bacillati</taxon>
        <taxon>Actinomycetota</taxon>
        <taxon>Actinomycetes</taxon>
        <taxon>Mycobacteriales</taxon>
        <taxon>Mycobacteriaceae</taxon>
        <taxon>Mycobacterium</taxon>
    </lineage>
</organism>
<dbReference type="Proteomes" id="UP000465785">
    <property type="component" value="Chromosome"/>
</dbReference>
<protein>
    <submittedName>
        <fullName evidence="2">Uncharacterized protein</fullName>
    </submittedName>
</protein>
<evidence type="ECO:0000313" key="3">
    <source>
        <dbReference type="Proteomes" id="UP000465785"/>
    </source>
</evidence>
<keyword evidence="1" id="KW-0472">Membrane</keyword>
<sequence length="120" mass="12276">MPVKYQTETSIRMTGALVTAVAAAGIALLPAHSNAPFSRAMVASFLLLAPAVAIARLLPSVHTVVALIVGVAGAIAVNTLVAQSMLSAQLWSRPGGVIAVGVTAAALWLIAIPRRANWRG</sequence>
<dbReference type="AlphaFoldDB" id="A0A9W4B4R3"/>
<gene>
    <name evidence="2" type="ORF">MGALJ_38100</name>
</gene>
<feature type="transmembrane region" description="Helical" evidence="1">
    <location>
        <begin position="37"/>
        <end position="58"/>
    </location>
</feature>
<proteinExistence type="predicted"/>
<dbReference type="EMBL" id="AP022601">
    <property type="protein sequence ID" value="BBY94141.1"/>
    <property type="molecule type" value="Genomic_DNA"/>
</dbReference>
<feature type="transmembrane region" description="Helical" evidence="1">
    <location>
        <begin position="91"/>
        <end position="112"/>
    </location>
</feature>
<name>A0A9W4B4R3_9MYCO</name>
<dbReference type="KEGG" id="mgau:MGALJ_38100"/>
<accession>A0A9W4B4R3</accession>
<keyword evidence="3" id="KW-1185">Reference proteome</keyword>
<keyword evidence="1" id="KW-1133">Transmembrane helix</keyword>